<organism evidence="2">
    <name type="scientific">Daucus carota subsp. sativus</name>
    <name type="common">Carrot</name>
    <dbReference type="NCBI Taxonomy" id="79200"/>
    <lineage>
        <taxon>Eukaryota</taxon>
        <taxon>Viridiplantae</taxon>
        <taxon>Streptophyta</taxon>
        <taxon>Embryophyta</taxon>
        <taxon>Tracheophyta</taxon>
        <taxon>Spermatophyta</taxon>
        <taxon>Magnoliopsida</taxon>
        <taxon>eudicotyledons</taxon>
        <taxon>Gunneridae</taxon>
        <taxon>Pentapetalae</taxon>
        <taxon>asterids</taxon>
        <taxon>campanulids</taxon>
        <taxon>Apiales</taxon>
        <taxon>Apiaceae</taxon>
        <taxon>Apioideae</taxon>
        <taxon>Scandiceae</taxon>
        <taxon>Daucinae</taxon>
        <taxon>Daucus</taxon>
        <taxon>Daucus sect. Daucus</taxon>
    </lineage>
</organism>
<reference evidence="2" key="1">
    <citation type="journal article" date="2016" name="Nat. Genet.">
        <title>A high-quality carrot genome assembly provides new insights into carotenoid accumulation and asterid genome evolution.</title>
        <authorList>
            <person name="Iorizzo M."/>
            <person name="Ellison S."/>
            <person name="Senalik D."/>
            <person name="Zeng P."/>
            <person name="Satapoomin P."/>
            <person name="Huang J."/>
            <person name="Bowman M."/>
            <person name="Iovene M."/>
            <person name="Sanseverino W."/>
            <person name="Cavagnaro P."/>
            <person name="Yildiz M."/>
            <person name="Macko-Podgorni A."/>
            <person name="Moranska E."/>
            <person name="Grzebelus E."/>
            <person name="Grzebelus D."/>
            <person name="Ashrafi H."/>
            <person name="Zheng Z."/>
            <person name="Cheng S."/>
            <person name="Spooner D."/>
            <person name="Van Deynze A."/>
            <person name="Simon P."/>
        </authorList>
    </citation>
    <scope>NUCLEOTIDE SEQUENCE [LARGE SCALE GENOMIC DNA]</scope>
    <source>
        <tissue evidence="2">Leaf</tissue>
    </source>
</reference>
<dbReference type="Gene3D" id="2.40.50.140">
    <property type="entry name" value="Nucleic acid-binding proteins"/>
    <property type="match status" value="2"/>
</dbReference>
<dbReference type="EMBL" id="CP093347">
    <property type="protein sequence ID" value="WOH00737.1"/>
    <property type="molecule type" value="Genomic_DNA"/>
</dbReference>
<dbReference type="STRING" id="79200.A0A164YCC4"/>
<dbReference type="InterPro" id="IPR003871">
    <property type="entry name" value="RFA1B/D_OB_1st"/>
</dbReference>
<dbReference type="Gramene" id="KZM94298">
    <property type="protein sequence ID" value="KZM94298"/>
    <property type="gene ID" value="DCAR_017541"/>
</dbReference>
<evidence type="ECO:0000313" key="3">
    <source>
        <dbReference type="EMBL" id="WOH00737.1"/>
    </source>
</evidence>
<feature type="domain" description="Replication protein A 70 kDa DNA-binding subunit B/D first OB fold" evidence="1">
    <location>
        <begin position="7"/>
        <end position="107"/>
    </location>
</feature>
<dbReference type="PANTHER" id="PTHR47165">
    <property type="entry name" value="OS03G0429900 PROTEIN"/>
    <property type="match status" value="1"/>
</dbReference>
<gene>
    <name evidence="2" type="ORF">DCAR_017541</name>
    <name evidence="3" type="ORF">DCAR_0520111</name>
</gene>
<dbReference type="SUPFAM" id="SSF50249">
    <property type="entry name" value="Nucleic acid-binding proteins"/>
    <property type="match status" value="2"/>
</dbReference>
<dbReference type="InterPro" id="IPR012340">
    <property type="entry name" value="NA-bd_OB-fold"/>
</dbReference>
<evidence type="ECO:0000313" key="2">
    <source>
        <dbReference type="EMBL" id="KZM94298.1"/>
    </source>
</evidence>
<accession>A0A164YCC4</accession>
<dbReference type="EMBL" id="LNRQ01000005">
    <property type="protein sequence ID" value="KZM94298.1"/>
    <property type="molecule type" value="Genomic_DNA"/>
</dbReference>
<dbReference type="AlphaFoldDB" id="A0A164YCC4"/>
<evidence type="ECO:0000313" key="4">
    <source>
        <dbReference type="Proteomes" id="UP000077755"/>
    </source>
</evidence>
<keyword evidence="4" id="KW-1185">Reference proteome</keyword>
<dbReference type="Proteomes" id="UP000077755">
    <property type="component" value="Chromosome 5"/>
</dbReference>
<sequence length="272" mass="31323">MDSLLTLEPNARQDWKVRVRVSRKWRHIRLNGHTAGVNMIFVDEYDKRIHAWMNSSIMLRLEPTMVEGDVFDIENFIVRRYRAHERNQCFHDDKRIFLTNSTVVTRCNGPYQFIPRHVFDCVPLSTVGHHATQDTYLIDVCGIVMEVEPIQHFSNTIGEEQFFVRFVLADNNNNTIKAIMWNELALSVHMTMALTSQHPLIAIISSCKALIWQGGIPIVANMQATRIFMNSSHPEAVTLGVDRSLNECSELLSKYAVITVLSKVRFAAWLYC</sequence>
<dbReference type="PANTHER" id="PTHR47165:SF4">
    <property type="entry name" value="OS03G0429900 PROTEIN"/>
    <property type="match status" value="1"/>
</dbReference>
<reference evidence="3" key="2">
    <citation type="submission" date="2022-03" db="EMBL/GenBank/DDBJ databases">
        <title>Draft title - Genomic analysis of global carrot germplasm unveils the trajectory of domestication and the origin of high carotenoid orange carrot.</title>
        <authorList>
            <person name="Iorizzo M."/>
            <person name="Ellison S."/>
            <person name="Senalik D."/>
            <person name="Macko-Podgorni A."/>
            <person name="Grzebelus D."/>
            <person name="Bostan H."/>
            <person name="Rolling W."/>
            <person name="Curaba J."/>
            <person name="Simon P."/>
        </authorList>
    </citation>
    <scope>NUCLEOTIDE SEQUENCE</scope>
    <source>
        <tissue evidence="3">Leaf</tissue>
    </source>
</reference>
<evidence type="ECO:0000259" key="1">
    <source>
        <dbReference type="Pfam" id="PF02721"/>
    </source>
</evidence>
<dbReference type="Pfam" id="PF02721">
    <property type="entry name" value="DUF223"/>
    <property type="match status" value="1"/>
</dbReference>
<name>A0A164YCC4_DAUCS</name>
<proteinExistence type="predicted"/>
<protein>
    <recommendedName>
        <fullName evidence="1">Replication protein A 70 kDa DNA-binding subunit B/D first OB fold domain-containing protein</fullName>
    </recommendedName>
</protein>